<feature type="region of interest" description="Disordered" evidence="1">
    <location>
        <begin position="112"/>
        <end position="135"/>
    </location>
</feature>
<reference evidence="2 3" key="1">
    <citation type="submission" date="2024-10" db="EMBL/GenBank/DDBJ databases">
        <title>The Natural Products Discovery Center: Release of the First 8490 Sequenced Strains for Exploring Actinobacteria Biosynthetic Diversity.</title>
        <authorList>
            <person name="Kalkreuter E."/>
            <person name="Kautsar S.A."/>
            <person name="Yang D."/>
            <person name="Bader C.D."/>
            <person name="Teijaro C.N."/>
            <person name="Fluegel L."/>
            <person name="Davis C.M."/>
            <person name="Simpson J.R."/>
            <person name="Lauterbach L."/>
            <person name="Steele A.D."/>
            <person name="Gui C."/>
            <person name="Meng S."/>
            <person name="Li G."/>
            <person name="Viehrig K."/>
            <person name="Ye F."/>
            <person name="Su P."/>
            <person name="Kiefer A.F."/>
            <person name="Nichols A."/>
            <person name="Cepeda A.J."/>
            <person name="Yan W."/>
            <person name="Fan B."/>
            <person name="Jiang Y."/>
            <person name="Adhikari A."/>
            <person name="Zheng C.-J."/>
            <person name="Schuster L."/>
            <person name="Cowan T.M."/>
            <person name="Smanski M.J."/>
            <person name="Chevrette M.G."/>
            <person name="De Carvalho L.P.S."/>
            <person name="Shen B."/>
        </authorList>
    </citation>
    <scope>NUCLEOTIDE SEQUENCE [LARGE SCALE GENOMIC DNA]</scope>
    <source>
        <strain evidence="2 3">NPDC050545</strain>
    </source>
</reference>
<evidence type="ECO:0000313" key="2">
    <source>
        <dbReference type="EMBL" id="MFI6500368.1"/>
    </source>
</evidence>
<protein>
    <recommendedName>
        <fullName evidence="4">Sel1 repeat family protein</fullName>
    </recommendedName>
</protein>
<evidence type="ECO:0000313" key="3">
    <source>
        <dbReference type="Proteomes" id="UP001612741"/>
    </source>
</evidence>
<dbReference type="RefSeq" id="WP_397084231.1">
    <property type="nucleotide sequence ID" value="NZ_JBITGY010000006.1"/>
</dbReference>
<proteinExistence type="predicted"/>
<dbReference type="Proteomes" id="UP001612741">
    <property type="component" value="Unassembled WGS sequence"/>
</dbReference>
<dbReference type="EMBL" id="JBITGY010000006">
    <property type="protein sequence ID" value="MFI6500368.1"/>
    <property type="molecule type" value="Genomic_DNA"/>
</dbReference>
<dbReference type="InterPro" id="IPR011990">
    <property type="entry name" value="TPR-like_helical_dom_sf"/>
</dbReference>
<name>A0ABW7YX04_9ACTN</name>
<evidence type="ECO:0000256" key="1">
    <source>
        <dbReference type="SAM" id="MobiDB-lite"/>
    </source>
</evidence>
<dbReference type="Gene3D" id="1.25.40.10">
    <property type="entry name" value="Tetratricopeptide repeat domain"/>
    <property type="match status" value="1"/>
</dbReference>
<comment type="caution">
    <text evidence="2">The sequence shown here is derived from an EMBL/GenBank/DDBJ whole genome shotgun (WGS) entry which is preliminary data.</text>
</comment>
<sequence>MIQDLRAATRSDFIEQLNELRERSGNPTLHELQRLSRRIGGRVGQYRELAKSTTHDILTHKRKRLPDWWWVSLFVSACHLAAEQHHLQHEPLGNLDDWNARWRAARACLPAPPYPETTQPHPRAPEPLRDGPTPWEPAAGERASLEWASLSLDHPSLDYPSLDDQPLEVAGDEQRQWERQAEIYGRTGARLLSQVDPDDAHGPLRLAVIALLRGHRDEAHAWLRPLVDAGQAEAVRLFDAAAPQLVAAELAYRYGREYLVPPAGRVSVAMFFFRLAAAHGHAEAAYQLALHRRRREEEDPAAAWFGVAAVSAG</sequence>
<organism evidence="2 3">
    <name type="scientific">Nonomuraea typhae</name>
    <dbReference type="NCBI Taxonomy" id="2603600"/>
    <lineage>
        <taxon>Bacteria</taxon>
        <taxon>Bacillati</taxon>
        <taxon>Actinomycetota</taxon>
        <taxon>Actinomycetes</taxon>
        <taxon>Streptosporangiales</taxon>
        <taxon>Streptosporangiaceae</taxon>
        <taxon>Nonomuraea</taxon>
    </lineage>
</organism>
<accession>A0ABW7YX04</accession>
<dbReference type="SUPFAM" id="SSF81901">
    <property type="entry name" value="HCP-like"/>
    <property type="match status" value="1"/>
</dbReference>
<gene>
    <name evidence="2" type="ORF">ACIBG2_23520</name>
</gene>
<evidence type="ECO:0008006" key="4">
    <source>
        <dbReference type="Google" id="ProtNLM"/>
    </source>
</evidence>
<keyword evidence="3" id="KW-1185">Reference proteome</keyword>